<dbReference type="OrthoDB" id="441329at2759"/>
<dbReference type="PANTHER" id="PTHR47447:SF17">
    <property type="entry name" value="OS12G0638900 PROTEIN"/>
    <property type="match status" value="1"/>
</dbReference>
<evidence type="ECO:0000313" key="3">
    <source>
        <dbReference type="EMBL" id="CAE7745005.1"/>
    </source>
</evidence>
<dbReference type="InterPro" id="IPR011990">
    <property type="entry name" value="TPR-like_helical_dom_sf"/>
</dbReference>
<dbReference type="InterPro" id="IPR002885">
    <property type="entry name" value="PPR_rpt"/>
</dbReference>
<dbReference type="AlphaFoldDB" id="A0A812XMY6"/>
<feature type="non-terminal residue" evidence="3">
    <location>
        <position position="1"/>
    </location>
</feature>
<evidence type="ECO:0000256" key="2">
    <source>
        <dbReference type="PROSITE-ProRule" id="PRU00708"/>
    </source>
</evidence>
<comment type="caution">
    <text evidence="3">The sequence shown here is derived from an EMBL/GenBank/DDBJ whole genome shotgun (WGS) entry which is preliminary data.</text>
</comment>
<protein>
    <recommendedName>
        <fullName evidence="5">Pentatricopeptide repeat-containing protein, chloroplastic</fullName>
    </recommendedName>
</protein>
<gene>
    <name evidence="3" type="ORF">SPIL2461_LOCUS21491</name>
</gene>
<evidence type="ECO:0000256" key="1">
    <source>
        <dbReference type="ARBA" id="ARBA00022737"/>
    </source>
</evidence>
<evidence type="ECO:0000313" key="4">
    <source>
        <dbReference type="Proteomes" id="UP000649617"/>
    </source>
</evidence>
<proteinExistence type="predicted"/>
<evidence type="ECO:0008006" key="5">
    <source>
        <dbReference type="Google" id="ProtNLM"/>
    </source>
</evidence>
<dbReference type="PANTHER" id="PTHR47447">
    <property type="entry name" value="OS03G0856100 PROTEIN"/>
    <property type="match status" value="1"/>
</dbReference>
<dbReference type="Proteomes" id="UP000649617">
    <property type="component" value="Unassembled WGS sequence"/>
</dbReference>
<reference evidence="3" key="1">
    <citation type="submission" date="2021-02" db="EMBL/GenBank/DDBJ databases">
        <authorList>
            <person name="Dougan E. K."/>
            <person name="Rhodes N."/>
            <person name="Thang M."/>
            <person name="Chan C."/>
        </authorList>
    </citation>
    <scope>NUCLEOTIDE SEQUENCE</scope>
</reference>
<keyword evidence="4" id="KW-1185">Reference proteome</keyword>
<dbReference type="Gene3D" id="1.25.40.10">
    <property type="entry name" value="Tetratricopeptide repeat domain"/>
    <property type="match status" value="1"/>
</dbReference>
<keyword evidence="1" id="KW-0677">Repeat</keyword>
<sequence length="156" mass="16697">MLKEAATVISINSGISACARGALWDRALHLLEQHFLQPTRSTLQPTLVSFNSALSACASCQRWREVLGILRSLRRRGLLPDAISLNAAAGALEHQGCWVSASALLAEAQDQADRLLGPEVVTVSTAVDASERHRRASRVAGLLCQVGHAVPNNLRA</sequence>
<feature type="repeat" description="PPR" evidence="2">
    <location>
        <begin position="46"/>
        <end position="80"/>
    </location>
</feature>
<organism evidence="3 4">
    <name type="scientific">Symbiodinium pilosum</name>
    <name type="common">Dinoflagellate</name>
    <dbReference type="NCBI Taxonomy" id="2952"/>
    <lineage>
        <taxon>Eukaryota</taxon>
        <taxon>Sar</taxon>
        <taxon>Alveolata</taxon>
        <taxon>Dinophyceae</taxon>
        <taxon>Suessiales</taxon>
        <taxon>Symbiodiniaceae</taxon>
        <taxon>Symbiodinium</taxon>
    </lineage>
</organism>
<name>A0A812XMY6_SYMPI</name>
<dbReference type="EMBL" id="CAJNIZ010046312">
    <property type="protein sequence ID" value="CAE7745005.1"/>
    <property type="molecule type" value="Genomic_DNA"/>
</dbReference>
<dbReference type="PROSITE" id="PS51257">
    <property type="entry name" value="PROKAR_LIPOPROTEIN"/>
    <property type="match status" value="1"/>
</dbReference>
<dbReference type="NCBIfam" id="TIGR00756">
    <property type="entry name" value="PPR"/>
    <property type="match status" value="1"/>
</dbReference>
<accession>A0A812XMY6</accession>
<dbReference type="PROSITE" id="PS51375">
    <property type="entry name" value="PPR"/>
    <property type="match status" value="1"/>
</dbReference>